<comment type="caution">
    <text evidence="13">The sequence shown here is derived from an EMBL/GenBank/DDBJ whole genome shotgun (WGS) entry which is preliminary data.</text>
</comment>
<keyword evidence="10" id="KW-0234">DNA repair</keyword>
<dbReference type="EMBL" id="LNQE01001517">
    <property type="protein sequence ID" value="KUG16003.1"/>
    <property type="molecule type" value="Genomic_DNA"/>
</dbReference>
<keyword evidence="6" id="KW-0227">DNA damage</keyword>
<dbReference type="PANTHER" id="PTHR11081:SF9">
    <property type="entry name" value="FLAP ENDONUCLEASE 1"/>
    <property type="match status" value="1"/>
</dbReference>
<protein>
    <submittedName>
        <fullName evidence="13">Flap structure-specific endonuclease</fullName>
    </submittedName>
</protein>
<evidence type="ECO:0000256" key="7">
    <source>
        <dbReference type="ARBA" id="ARBA00022801"/>
    </source>
</evidence>
<dbReference type="SMART" id="SM00484">
    <property type="entry name" value="XPGI"/>
    <property type="match status" value="1"/>
</dbReference>
<dbReference type="InterPro" id="IPR023426">
    <property type="entry name" value="Flap_endonuc"/>
</dbReference>
<name>A0A0W8F6H9_9ZZZZ</name>
<evidence type="ECO:0000256" key="6">
    <source>
        <dbReference type="ARBA" id="ARBA00022763"/>
    </source>
</evidence>
<dbReference type="GO" id="GO:0006260">
    <property type="term" value="P:DNA replication"/>
    <property type="evidence" value="ECO:0007669"/>
    <property type="project" value="UniProtKB-KW"/>
</dbReference>
<dbReference type="CDD" id="cd09903">
    <property type="entry name" value="H3TH_FEN1-Arc"/>
    <property type="match status" value="1"/>
</dbReference>
<evidence type="ECO:0000256" key="3">
    <source>
        <dbReference type="ARBA" id="ARBA00022722"/>
    </source>
</evidence>
<dbReference type="NCBIfam" id="TIGR03674">
    <property type="entry name" value="fen_arch"/>
    <property type="match status" value="1"/>
</dbReference>
<dbReference type="GO" id="GO:0017108">
    <property type="term" value="F:5'-flap endonuclease activity"/>
    <property type="evidence" value="ECO:0007669"/>
    <property type="project" value="TreeGrafter"/>
</dbReference>
<evidence type="ECO:0000256" key="1">
    <source>
        <dbReference type="ARBA" id="ARBA00001946"/>
    </source>
</evidence>
<dbReference type="SUPFAM" id="SSF47807">
    <property type="entry name" value="5' to 3' exonuclease, C-terminal subdomain"/>
    <property type="match status" value="1"/>
</dbReference>
<sequence>MTIMGVDLGELLKRKQIEIKDLSGRWVAIDAFNTLYQFLSIIRQRDGTPLMDRQGRVTSHLSGLLYRTTNLIEAGVKVAFVFDGEAPTFKAVTLAERSEIRDKAAWAWEEARAAGEDGFKYAQAASRINSEIIEDGRRLILAMGLPVIQAPSEGEAQAAYMAARGDVDYAGSQDYDSLLFGAPLVVRNLAITGKRKLPRKNIYVDVEPEVINLEVGLANLGITHKQLVEIGIMCGTDFNSGLERVGPKTALKLIREKGDLESILADRDDKIEDFEKIREFFLHPPVTDDYKIALKKPVPEEIVSFLVDERDFDPERVEKTAKRLEEVYRSGQSTLDHWF</sequence>
<dbReference type="SUPFAM" id="SSF88723">
    <property type="entry name" value="PIN domain-like"/>
    <property type="match status" value="1"/>
</dbReference>
<dbReference type="GO" id="GO:0004527">
    <property type="term" value="F:exonuclease activity"/>
    <property type="evidence" value="ECO:0007669"/>
    <property type="project" value="UniProtKB-KW"/>
</dbReference>
<evidence type="ECO:0000256" key="9">
    <source>
        <dbReference type="ARBA" id="ARBA00022842"/>
    </source>
</evidence>
<dbReference type="InterPro" id="IPR029060">
    <property type="entry name" value="PIN-like_dom_sf"/>
</dbReference>
<dbReference type="PRINTS" id="PR00853">
    <property type="entry name" value="XPGRADSUPER"/>
</dbReference>
<dbReference type="InterPro" id="IPR006084">
    <property type="entry name" value="XPG/Rad2"/>
</dbReference>
<dbReference type="SMART" id="SM00279">
    <property type="entry name" value="HhH2"/>
    <property type="match status" value="1"/>
</dbReference>
<feature type="domain" description="XPG-I" evidence="11">
    <location>
        <begin position="141"/>
        <end position="222"/>
    </location>
</feature>
<evidence type="ECO:0000259" key="11">
    <source>
        <dbReference type="SMART" id="SM00484"/>
    </source>
</evidence>
<dbReference type="GO" id="GO:0006281">
    <property type="term" value="P:DNA repair"/>
    <property type="evidence" value="ECO:0007669"/>
    <property type="project" value="UniProtKB-KW"/>
</dbReference>
<keyword evidence="7" id="KW-0378">Hydrolase</keyword>
<dbReference type="Pfam" id="PF00867">
    <property type="entry name" value="XPG_I"/>
    <property type="match status" value="1"/>
</dbReference>
<dbReference type="InterPro" id="IPR006085">
    <property type="entry name" value="XPG_DNA_repair_N"/>
</dbReference>
<keyword evidence="5 13" id="KW-0255">Endonuclease</keyword>
<dbReference type="PANTHER" id="PTHR11081">
    <property type="entry name" value="FLAP ENDONUCLEASE FAMILY MEMBER"/>
    <property type="match status" value="1"/>
</dbReference>
<dbReference type="GO" id="GO:0046872">
    <property type="term" value="F:metal ion binding"/>
    <property type="evidence" value="ECO:0007669"/>
    <property type="project" value="UniProtKB-KW"/>
</dbReference>
<dbReference type="CDD" id="cd09867">
    <property type="entry name" value="PIN_FEN1"/>
    <property type="match status" value="1"/>
</dbReference>
<evidence type="ECO:0000256" key="8">
    <source>
        <dbReference type="ARBA" id="ARBA00022839"/>
    </source>
</evidence>
<evidence type="ECO:0000256" key="10">
    <source>
        <dbReference type="ARBA" id="ARBA00023204"/>
    </source>
</evidence>
<comment type="cofactor">
    <cofactor evidence="1">
        <name>Mg(2+)</name>
        <dbReference type="ChEBI" id="CHEBI:18420"/>
    </cofactor>
</comment>
<dbReference type="Pfam" id="PF00752">
    <property type="entry name" value="XPG_N"/>
    <property type="match status" value="1"/>
</dbReference>
<evidence type="ECO:0000259" key="12">
    <source>
        <dbReference type="SMART" id="SM00485"/>
    </source>
</evidence>
<reference evidence="13" key="1">
    <citation type="journal article" date="2015" name="Proc. Natl. Acad. Sci. U.S.A.">
        <title>Networks of energetic and metabolic interactions define dynamics in microbial communities.</title>
        <authorList>
            <person name="Embree M."/>
            <person name="Liu J.K."/>
            <person name="Al-Bassam M.M."/>
            <person name="Zengler K."/>
        </authorList>
    </citation>
    <scope>NUCLEOTIDE SEQUENCE</scope>
</reference>
<dbReference type="AlphaFoldDB" id="A0A0W8F6H9"/>
<dbReference type="InterPro" id="IPR019974">
    <property type="entry name" value="XPG_CS"/>
</dbReference>
<evidence type="ECO:0000256" key="2">
    <source>
        <dbReference type="ARBA" id="ARBA00022705"/>
    </source>
</evidence>
<keyword evidence="4" id="KW-0479">Metal-binding</keyword>
<dbReference type="FunFam" id="3.40.50.1010:FF:000016">
    <property type="entry name" value="Flap endonuclease 1"/>
    <property type="match status" value="1"/>
</dbReference>
<dbReference type="HAMAP" id="MF_00614">
    <property type="entry name" value="Fen"/>
    <property type="match status" value="1"/>
</dbReference>
<evidence type="ECO:0000256" key="5">
    <source>
        <dbReference type="ARBA" id="ARBA00022759"/>
    </source>
</evidence>
<feature type="domain" description="XPG N-terminal" evidence="12">
    <location>
        <begin position="4"/>
        <end position="104"/>
    </location>
</feature>
<dbReference type="GO" id="GO:0003677">
    <property type="term" value="F:DNA binding"/>
    <property type="evidence" value="ECO:0007669"/>
    <property type="project" value="InterPro"/>
</dbReference>
<dbReference type="InterPro" id="IPR006086">
    <property type="entry name" value="XPG-I_dom"/>
</dbReference>
<evidence type="ECO:0000256" key="4">
    <source>
        <dbReference type="ARBA" id="ARBA00022723"/>
    </source>
</evidence>
<evidence type="ECO:0000313" key="13">
    <source>
        <dbReference type="EMBL" id="KUG16003.1"/>
    </source>
</evidence>
<dbReference type="PROSITE" id="PS00841">
    <property type="entry name" value="XPG_1"/>
    <property type="match status" value="1"/>
</dbReference>
<dbReference type="Gene3D" id="3.40.50.1010">
    <property type="entry name" value="5'-nuclease"/>
    <property type="match status" value="1"/>
</dbReference>
<gene>
    <name evidence="13" type="ORF">ASZ90_014334</name>
</gene>
<dbReference type="InterPro" id="IPR019973">
    <property type="entry name" value="Flap_endonuc_arc"/>
</dbReference>
<organism evidence="13">
    <name type="scientific">hydrocarbon metagenome</name>
    <dbReference type="NCBI Taxonomy" id="938273"/>
    <lineage>
        <taxon>unclassified sequences</taxon>
        <taxon>metagenomes</taxon>
        <taxon>ecological metagenomes</taxon>
    </lineage>
</organism>
<keyword evidence="8" id="KW-0269">Exonuclease</keyword>
<keyword evidence="9" id="KW-0460">Magnesium</keyword>
<dbReference type="Gene3D" id="1.10.150.20">
    <property type="entry name" value="5' to 3' exonuclease, C-terminal subdomain"/>
    <property type="match status" value="1"/>
</dbReference>
<dbReference type="InterPro" id="IPR036279">
    <property type="entry name" value="5-3_exonuclease_C_sf"/>
</dbReference>
<proteinExistence type="inferred from homology"/>
<accession>A0A0W8F6H9</accession>
<dbReference type="SMART" id="SM00485">
    <property type="entry name" value="XPGN"/>
    <property type="match status" value="1"/>
</dbReference>
<keyword evidence="2" id="KW-0235">DNA replication</keyword>
<keyword evidence="3" id="KW-0540">Nuclease</keyword>
<dbReference type="InterPro" id="IPR008918">
    <property type="entry name" value="HhH2"/>
</dbReference>